<dbReference type="EMBL" id="JAMBQA010000008">
    <property type="protein sequence ID" value="MDG0846994.1"/>
    <property type="molecule type" value="Genomic_DNA"/>
</dbReference>
<dbReference type="RefSeq" id="WP_069818969.1">
    <property type="nucleotide sequence ID" value="NZ_JAMBPY010000008.1"/>
</dbReference>
<evidence type="ECO:0000313" key="2">
    <source>
        <dbReference type="Proteomes" id="UP001152422"/>
    </source>
</evidence>
<sequence>MTTINTIDELKENIEYFNENHDLTHGNSEVFGQRNGDYYIYSVIEGTNHTTLNIMFDEQQINAMLNGQFITTLKTEYQKVIADFDVDETFNELWSMDFAEHNSFTPRSFIEILEEDKAHFEDLTFETSA</sequence>
<evidence type="ECO:0000313" key="1">
    <source>
        <dbReference type="EMBL" id="MDG0846994.1"/>
    </source>
</evidence>
<dbReference type="Proteomes" id="UP001152422">
    <property type="component" value="Unassembled WGS sequence"/>
</dbReference>
<keyword evidence="2" id="KW-1185">Reference proteome</keyword>
<comment type="caution">
    <text evidence="1">The sequence shown here is derived from an EMBL/GenBank/DDBJ whole genome shotgun (WGS) entry which is preliminary data.</text>
</comment>
<dbReference type="AlphaFoldDB" id="A0A9X4L541"/>
<protein>
    <submittedName>
        <fullName evidence="1">Uncharacterized protein</fullName>
    </submittedName>
</protein>
<gene>
    <name evidence="1" type="ORF">M4L89_12225</name>
</gene>
<name>A0A9X4L541_9STAP</name>
<accession>A0A9X4L541</accession>
<organism evidence="1 2">
    <name type="scientific">Staphylococcus equorum</name>
    <dbReference type="NCBI Taxonomy" id="246432"/>
    <lineage>
        <taxon>Bacteria</taxon>
        <taxon>Bacillati</taxon>
        <taxon>Bacillota</taxon>
        <taxon>Bacilli</taxon>
        <taxon>Bacillales</taxon>
        <taxon>Staphylococcaceae</taxon>
        <taxon>Staphylococcus</taxon>
    </lineage>
</organism>
<reference evidence="1" key="1">
    <citation type="submission" date="2022-05" db="EMBL/GenBank/DDBJ databases">
        <title>Comparative genomics of Staphylococcus equorum isolates.</title>
        <authorList>
            <person name="Luelf R.H."/>
        </authorList>
    </citation>
    <scope>NUCLEOTIDE SEQUENCE</scope>
    <source>
        <strain evidence="1">TMW 2.2497</strain>
    </source>
</reference>
<proteinExistence type="predicted"/>